<dbReference type="GO" id="GO:0045275">
    <property type="term" value="C:respiratory chain complex III"/>
    <property type="evidence" value="ECO:0007669"/>
    <property type="project" value="InterPro"/>
</dbReference>
<feature type="transmembrane region" description="Helical" evidence="20">
    <location>
        <begin position="221"/>
        <end position="245"/>
    </location>
</feature>
<evidence type="ECO:0000256" key="8">
    <source>
        <dbReference type="ARBA" id="ARBA00022692"/>
    </source>
</evidence>
<keyword evidence="9 19" id="KW-0479">Metal-binding</keyword>
<feature type="binding site" description="axial binding residue" evidence="19">
    <location>
        <position position="197"/>
    </location>
    <ligand>
        <name>heme b</name>
        <dbReference type="ChEBI" id="CHEBI:60344"/>
        <label>b566</label>
    </ligand>
    <ligandPart>
        <name>Fe</name>
        <dbReference type="ChEBI" id="CHEBI:18248"/>
    </ligandPart>
</feature>
<feature type="transmembrane region" description="Helical" evidence="20">
    <location>
        <begin position="178"/>
        <end position="200"/>
    </location>
</feature>
<dbReference type="Gene3D" id="1.20.810.10">
    <property type="entry name" value="Cytochrome Bc1 Complex, Chain C"/>
    <property type="match status" value="1"/>
</dbReference>
<keyword evidence="7 20" id="KW-0679">Respiratory chain</keyword>
<comment type="similarity">
    <text evidence="17 20">Belongs to the cytochrome b family.</text>
</comment>
<keyword evidence="11 20" id="KW-0249">Electron transport</keyword>
<dbReference type="PROSITE" id="PS51002">
    <property type="entry name" value="CYTB_NTER"/>
    <property type="match status" value="1"/>
</dbReference>
<evidence type="ECO:0000256" key="17">
    <source>
        <dbReference type="ARBA" id="ARBA00061233"/>
    </source>
</evidence>
<dbReference type="GO" id="GO:0005743">
    <property type="term" value="C:mitochondrial inner membrane"/>
    <property type="evidence" value="ECO:0007669"/>
    <property type="project" value="UniProtKB-SubCell"/>
</dbReference>
<evidence type="ECO:0000256" key="11">
    <source>
        <dbReference type="ARBA" id="ARBA00022982"/>
    </source>
</evidence>
<organism evidence="23">
    <name type="scientific">Rhynchotermes nasutissimus</name>
    <dbReference type="NCBI Taxonomy" id="1934598"/>
    <lineage>
        <taxon>Eukaryota</taxon>
        <taxon>Metazoa</taxon>
        <taxon>Ecdysozoa</taxon>
        <taxon>Arthropoda</taxon>
        <taxon>Hexapoda</taxon>
        <taxon>Insecta</taxon>
        <taxon>Pterygota</taxon>
        <taxon>Neoptera</taxon>
        <taxon>Polyneoptera</taxon>
        <taxon>Dictyoptera</taxon>
        <taxon>Blattodea</taxon>
        <taxon>Blattoidea</taxon>
        <taxon>Termitoidae</taxon>
        <taxon>Termitidae</taxon>
        <taxon>Syntermitinae</taxon>
        <taxon>Rhynchotermes</taxon>
    </lineage>
</organism>
<keyword evidence="15 20" id="KW-0496">Mitochondrion</keyword>
<evidence type="ECO:0000256" key="15">
    <source>
        <dbReference type="ARBA" id="ARBA00023128"/>
    </source>
</evidence>
<evidence type="ECO:0000256" key="20">
    <source>
        <dbReference type="RuleBase" id="RU362117"/>
    </source>
</evidence>
<feature type="transmembrane region" description="Helical" evidence="20">
    <location>
        <begin position="289"/>
        <end position="308"/>
    </location>
</feature>
<feature type="domain" description="Cytochrome b/b6 N-terminal region profile" evidence="21">
    <location>
        <begin position="1"/>
        <end position="210"/>
    </location>
</feature>
<feature type="binding site" description="axial binding residue" evidence="19">
    <location>
        <position position="84"/>
    </location>
    <ligand>
        <name>heme b</name>
        <dbReference type="ChEBI" id="CHEBI:60344"/>
        <label>b562</label>
    </ligand>
    <ligandPart>
        <name>Fe</name>
        <dbReference type="ChEBI" id="CHEBI:18248"/>
    </ligandPart>
</feature>
<dbReference type="Pfam" id="PF00032">
    <property type="entry name" value="Cytochrom_B_C"/>
    <property type="match status" value="1"/>
</dbReference>
<geneLocation type="mitochondrion" evidence="23"/>
<dbReference type="SUPFAM" id="SSF81342">
    <property type="entry name" value="Transmembrane di-heme cytochromes"/>
    <property type="match status" value="1"/>
</dbReference>
<dbReference type="GO" id="GO:0006122">
    <property type="term" value="P:mitochondrial electron transport, ubiquinol to cytochrome c"/>
    <property type="evidence" value="ECO:0007669"/>
    <property type="project" value="TreeGrafter"/>
</dbReference>
<keyword evidence="8 20" id="KW-0812">Transmembrane</keyword>
<gene>
    <name evidence="23" type="primary">cob</name>
</gene>
<accession>A0A1S5VWJ8</accession>
<evidence type="ECO:0000256" key="16">
    <source>
        <dbReference type="ARBA" id="ARBA00023136"/>
    </source>
</evidence>
<evidence type="ECO:0000256" key="6">
    <source>
        <dbReference type="ARBA" id="ARBA00022617"/>
    </source>
</evidence>
<dbReference type="PIRSF" id="PIRSF038885">
    <property type="entry name" value="COB"/>
    <property type="match status" value="1"/>
</dbReference>
<evidence type="ECO:0000256" key="7">
    <source>
        <dbReference type="ARBA" id="ARBA00022660"/>
    </source>
</evidence>
<dbReference type="Pfam" id="PF00033">
    <property type="entry name" value="Cytochrome_B"/>
    <property type="match status" value="1"/>
</dbReference>
<evidence type="ECO:0000256" key="18">
    <source>
        <dbReference type="PIRSR" id="PIRSR038885-1"/>
    </source>
</evidence>
<evidence type="ECO:0000259" key="21">
    <source>
        <dbReference type="PROSITE" id="PS51002"/>
    </source>
</evidence>
<evidence type="ECO:0000256" key="10">
    <source>
        <dbReference type="ARBA" id="ARBA00022792"/>
    </source>
</evidence>
<dbReference type="PANTHER" id="PTHR19271">
    <property type="entry name" value="CYTOCHROME B"/>
    <property type="match status" value="1"/>
</dbReference>
<evidence type="ECO:0000256" key="9">
    <source>
        <dbReference type="ARBA" id="ARBA00022723"/>
    </source>
</evidence>
<dbReference type="AlphaFoldDB" id="A0A1S5VWJ8"/>
<protein>
    <recommendedName>
        <fullName evidence="4 20">Cytochrome b</fullName>
    </recommendedName>
</protein>
<name>A0A1S5VWJ8_9NEOP</name>
<evidence type="ECO:0000256" key="3">
    <source>
        <dbReference type="ARBA" id="ARBA00011649"/>
    </source>
</evidence>
<dbReference type="GO" id="GO:0008121">
    <property type="term" value="F:quinol-cytochrome-c reductase activity"/>
    <property type="evidence" value="ECO:0007669"/>
    <property type="project" value="InterPro"/>
</dbReference>
<dbReference type="InterPro" id="IPR005798">
    <property type="entry name" value="Cyt_b/b6_C"/>
</dbReference>
<keyword evidence="5 20" id="KW-0813">Transport</keyword>
<dbReference type="PROSITE" id="PS51003">
    <property type="entry name" value="CYTB_CTER"/>
    <property type="match status" value="1"/>
</dbReference>
<evidence type="ECO:0000256" key="4">
    <source>
        <dbReference type="ARBA" id="ARBA00013531"/>
    </source>
</evidence>
<evidence type="ECO:0000259" key="22">
    <source>
        <dbReference type="PROSITE" id="PS51003"/>
    </source>
</evidence>
<proteinExistence type="inferred from homology"/>
<evidence type="ECO:0000256" key="12">
    <source>
        <dbReference type="ARBA" id="ARBA00022989"/>
    </source>
</evidence>
<feature type="transmembrane region" description="Helical" evidence="20">
    <location>
        <begin position="31"/>
        <end position="57"/>
    </location>
</feature>
<comment type="subcellular location">
    <subcellularLocation>
        <location evidence="2">Mitochondrion inner membrane</location>
        <topology evidence="2">Multi-pass membrane protein</topology>
    </subcellularLocation>
</comment>
<dbReference type="CDD" id="cd00290">
    <property type="entry name" value="cytochrome_b_C"/>
    <property type="match status" value="1"/>
</dbReference>
<comment type="cofactor">
    <cofactor evidence="20">
        <name>heme b</name>
        <dbReference type="ChEBI" id="CHEBI:60344"/>
    </cofactor>
    <text evidence="20">Binds 2 heme groups non-covalently.</text>
</comment>
<dbReference type="InterPro" id="IPR030689">
    <property type="entry name" value="Cytochrome_b"/>
</dbReference>
<keyword evidence="16 20" id="KW-0472">Membrane</keyword>
<feature type="transmembrane region" description="Helical" evidence="20">
    <location>
        <begin position="78"/>
        <end position="99"/>
    </location>
</feature>
<dbReference type="InterPro" id="IPR036150">
    <property type="entry name" value="Cyt_b/b6_C_sf"/>
</dbReference>
<dbReference type="InterPro" id="IPR048260">
    <property type="entry name" value="Cytochrome_b_C_euk/bac"/>
</dbReference>
<dbReference type="InterPro" id="IPR016174">
    <property type="entry name" value="Di-haem_cyt_TM"/>
</dbReference>
<feature type="binding site" description="axial binding residue" evidence="19">
    <location>
        <position position="183"/>
    </location>
    <ligand>
        <name>heme b</name>
        <dbReference type="ChEBI" id="CHEBI:60344"/>
        <label>b562</label>
    </ligand>
    <ligandPart>
        <name>Fe</name>
        <dbReference type="ChEBI" id="CHEBI:18248"/>
    </ligandPart>
</feature>
<evidence type="ECO:0000256" key="13">
    <source>
        <dbReference type="ARBA" id="ARBA00023004"/>
    </source>
</evidence>
<evidence type="ECO:0000313" key="23">
    <source>
        <dbReference type="EMBL" id="AQP30327.1"/>
    </source>
</evidence>
<keyword evidence="14" id="KW-0830">Ubiquinone</keyword>
<evidence type="ECO:0000256" key="19">
    <source>
        <dbReference type="PIRSR" id="PIRSR038885-2"/>
    </source>
</evidence>
<evidence type="ECO:0000256" key="2">
    <source>
        <dbReference type="ARBA" id="ARBA00004448"/>
    </source>
</evidence>
<dbReference type="CDD" id="cd00284">
    <property type="entry name" value="Cytochrome_b_N"/>
    <property type="match status" value="1"/>
</dbReference>
<dbReference type="FunFam" id="1.20.810.10:FF:000002">
    <property type="entry name" value="Cytochrome b"/>
    <property type="match status" value="1"/>
</dbReference>
<dbReference type="GO" id="GO:0046872">
    <property type="term" value="F:metal ion binding"/>
    <property type="evidence" value="ECO:0007669"/>
    <property type="project" value="UniProtKB-UniRule"/>
</dbReference>
<feature type="domain" description="Cytochrome b/b6 C-terminal region profile" evidence="22">
    <location>
        <begin position="211"/>
        <end position="377"/>
    </location>
</feature>
<reference evidence="23" key="1">
    <citation type="journal article" date="2016" name="Mol. Biol. Evol.">
        <title>Mitochondrial Phylogenomics Resolves the Global Spread of Higher Termites, Ecosystem Engineers of the Tropics.</title>
        <authorList>
            <person name="Bourguignon T."/>
            <person name="Lo N."/>
            <person name="Sobotnik J."/>
            <person name="Ho S.Y."/>
            <person name="Iqbal N."/>
            <person name="Coissac E."/>
            <person name="Lee M."/>
            <person name="Jendryka M.M."/>
            <person name="Sillam-Dusses D."/>
            <person name="Krizkova B."/>
            <person name="Roisin Y."/>
            <person name="Evans T.A."/>
        </authorList>
    </citation>
    <scope>NUCLEOTIDE SEQUENCE</scope>
    <source>
        <strain evidence="23">BRA009</strain>
    </source>
</reference>
<evidence type="ECO:0000256" key="5">
    <source>
        <dbReference type="ARBA" id="ARBA00022448"/>
    </source>
</evidence>
<dbReference type="SUPFAM" id="SSF81648">
    <property type="entry name" value="a domain/subunit of cytochrome bc1 complex (Ubiquinol-cytochrome c reductase)"/>
    <property type="match status" value="1"/>
</dbReference>
<evidence type="ECO:0000256" key="1">
    <source>
        <dbReference type="ARBA" id="ARBA00002566"/>
    </source>
</evidence>
<feature type="binding site" evidence="18">
    <location>
        <position position="202"/>
    </location>
    <ligand>
        <name>a ubiquinone</name>
        <dbReference type="ChEBI" id="CHEBI:16389"/>
    </ligand>
</feature>
<comment type="subunit">
    <text evidence="3">The main subunits of complex b-c1 are: cytochrome b, cytochrome c1 and the Rieske protein.</text>
</comment>
<dbReference type="InterPro" id="IPR048259">
    <property type="entry name" value="Cytochrome_b_N_euk/bac"/>
</dbReference>
<keyword evidence="6 19" id="KW-0349">Heme</keyword>
<comment type="function">
    <text evidence="1 20">Component of the ubiquinol-cytochrome c reductase complex (complex III or cytochrome b-c1 complex) that is part of the mitochondrial respiratory chain. The b-c1 complex mediates electron transfer from ubiquinol to cytochrome c. Contributes to the generation of a proton gradient across the mitochondrial membrane that is then used for ATP synthesis.</text>
</comment>
<evidence type="ECO:0000256" key="14">
    <source>
        <dbReference type="ARBA" id="ARBA00023075"/>
    </source>
</evidence>
<feature type="binding site" description="axial binding residue" evidence="19">
    <location>
        <position position="98"/>
    </location>
    <ligand>
        <name>heme b</name>
        <dbReference type="ChEBI" id="CHEBI:60344"/>
        <label>b566</label>
    </ligand>
    <ligandPart>
        <name>Fe</name>
        <dbReference type="ChEBI" id="CHEBI:18248"/>
    </ligandPart>
</feature>
<dbReference type="PANTHER" id="PTHR19271:SF16">
    <property type="entry name" value="CYTOCHROME B"/>
    <property type="match status" value="1"/>
</dbReference>
<dbReference type="GO" id="GO:0016491">
    <property type="term" value="F:oxidoreductase activity"/>
    <property type="evidence" value="ECO:0007669"/>
    <property type="project" value="UniProtKB-UniRule"/>
</dbReference>
<dbReference type="EMBL" id="KY224701">
    <property type="protein sequence ID" value="AQP30327.1"/>
    <property type="molecule type" value="Genomic_DNA"/>
</dbReference>
<feature type="transmembrane region" description="Helical" evidence="20">
    <location>
        <begin position="111"/>
        <end position="134"/>
    </location>
</feature>
<keyword evidence="10" id="KW-0999">Mitochondrion inner membrane</keyword>
<dbReference type="InterPro" id="IPR005797">
    <property type="entry name" value="Cyt_b/b6_N"/>
</dbReference>
<sequence>MNKPTRNKHPLFKIANNALVDLPTPSTISGWWNFGSLLGVCLVAQIATGLFLAMHYCPNINMAFDSVSHICRDVNYGWLLRTLHANGASLFFVCIYLHTGRNLYYGSYNFMHTWSVGVAILFLTMATAFVGYVLPWGQMSFWGATVITNLLSAIPYVGKEVVQWVWGGFAVDNATLTRFFALHFLMPFVIAAMALIHLLFLHQTGSNNPLGLNKNTDKIPFHPYFTVKDIVGFAITLMALTVLTLKEPYILSDPDNFTPANPLVTPVHIQPEWYFLFAYAILRSIPNKLGGVIALALSIAILFIMPAMKSKFRGTQFYPINQVMFWTMTNTVILLTWIGARPVEDPYILTGQILTTLYFMYYVMYPMTTKMWDKMTD</sequence>
<keyword evidence="12 20" id="KW-1133">Transmembrane helix</keyword>
<dbReference type="InterPro" id="IPR027387">
    <property type="entry name" value="Cytb/b6-like_sf"/>
</dbReference>
<feature type="transmembrane region" description="Helical" evidence="20">
    <location>
        <begin position="346"/>
        <end position="365"/>
    </location>
</feature>
<feature type="transmembrane region" description="Helical" evidence="20">
    <location>
        <begin position="320"/>
        <end position="340"/>
    </location>
</feature>
<comment type="cofactor">
    <cofactor evidence="19">
        <name>heme</name>
        <dbReference type="ChEBI" id="CHEBI:30413"/>
    </cofactor>
    <text evidence="19">Binds 2 heme groups non-covalently.</text>
</comment>
<keyword evidence="13 19" id="KW-0408">Iron</keyword>